<dbReference type="AlphaFoldDB" id="A0AAV7MCG2"/>
<organism evidence="2 3">
    <name type="scientific">Pleurodeles waltl</name>
    <name type="common">Iberian ribbed newt</name>
    <dbReference type="NCBI Taxonomy" id="8319"/>
    <lineage>
        <taxon>Eukaryota</taxon>
        <taxon>Metazoa</taxon>
        <taxon>Chordata</taxon>
        <taxon>Craniata</taxon>
        <taxon>Vertebrata</taxon>
        <taxon>Euteleostomi</taxon>
        <taxon>Amphibia</taxon>
        <taxon>Batrachia</taxon>
        <taxon>Caudata</taxon>
        <taxon>Salamandroidea</taxon>
        <taxon>Salamandridae</taxon>
        <taxon>Pleurodelinae</taxon>
        <taxon>Pleurodeles</taxon>
    </lineage>
</organism>
<dbReference type="Proteomes" id="UP001066276">
    <property type="component" value="Chromosome 10"/>
</dbReference>
<comment type="caution">
    <text evidence="2">The sequence shown here is derived from an EMBL/GenBank/DDBJ whole genome shotgun (WGS) entry which is preliminary data.</text>
</comment>
<reference evidence="2" key="1">
    <citation type="journal article" date="2022" name="bioRxiv">
        <title>Sequencing and chromosome-scale assembly of the giantPleurodeles waltlgenome.</title>
        <authorList>
            <person name="Brown T."/>
            <person name="Elewa A."/>
            <person name="Iarovenko S."/>
            <person name="Subramanian E."/>
            <person name="Araus A.J."/>
            <person name="Petzold A."/>
            <person name="Susuki M."/>
            <person name="Suzuki K.-i.T."/>
            <person name="Hayashi T."/>
            <person name="Toyoda A."/>
            <person name="Oliveira C."/>
            <person name="Osipova E."/>
            <person name="Leigh N.D."/>
            <person name="Simon A."/>
            <person name="Yun M.H."/>
        </authorList>
    </citation>
    <scope>NUCLEOTIDE SEQUENCE</scope>
    <source>
        <strain evidence="2">20211129_DDA</strain>
        <tissue evidence="2">Liver</tissue>
    </source>
</reference>
<protein>
    <submittedName>
        <fullName evidence="2">Uncharacterized protein</fullName>
    </submittedName>
</protein>
<feature type="region of interest" description="Disordered" evidence="1">
    <location>
        <begin position="53"/>
        <end position="96"/>
    </location>
</feature>
<feature type="region of interest" description="Disordered" evidence="1">
    <location>
        <begin position="112"/>
        <end position="140"/>
    </location>
</feature>
<feature type="compositionally biased region" description="Low complexity" evidence="1">
    <location>
        <begin position="115"/>
        <end position="130"/>
    </location>
</feature>
<name>A0AAV7MCG2_PLEWA</name>
<evidence type="ECO:0000313" key="3">
    <source>
        <dbReference type="Proteomes" id="UP001066276"/>
    </source>
</evidence>
<accession>A0AAV7MCG2</accession>
<proteinExistence type="predicted"/>
<sequence length="261" mass="28196">MPVGARPLRKPGSLLIFRTFYICIFPCRVGGPQTLPLFPSTCCSFSLQSLVSISPPGSGRATSRDTRALRPSDRARSGLQPRSHRSPRSFRGLGPRARSLLPASHRISSLRFQRRSAASGAGPRALSLPSPKLPPVLRRSDHGAPQRVTAFFACGFSRPPTAAVPSRRAGEGWWCLSLHRPSGPRTSRPATPARESVLWSGAPDASSLQRGPEPATASSPALFRGPRDSDLDPRRSERAPTAPESRLKTRGGQLWWQDSGG</sequence>
<feature type="compositionally biased region" description="Basic and acidic residues" evidence="1">
    <location>
        <begin position="62"/>
        <end position="76"/>
    </location>
</feature>
<evidence type="ECO:0000256" key="1">
    <source>
        <dbReference type="SAM" id="MobiDB-lite"/>
    </source>
</evidence>
<dbReference type="EMBL" id="JANPWB010000014">
    <property type="protein sequence ID" value="KAJ1099603.1"/>
    <property type="molecule type" value="Genomic_DNA"/>
</dbReference>
<keyword evidence="3" id="KW-1185">Reference proteome</keyword>
<feature type="compositionally biased region" description="Basic and acidic residues" evidence="1">
    <location>
        <begin position="225"/>
        <end position="238"/>
    </location>
</feature>
<gene>
    <name evidence="2" type="ORF">NDU88_004702</name>
</gene>
<feature type="region of interest" description="Disordered" evidence="1">
    <location>
        <begin position="179"/>
        <end position="261"/>
    </location>
</feature>
<evidence type="ECO:0000313" key="2">
    <source>
        <dbReference type="EMBL" id="KAJ1099603.1"/>
    </source>
</evidence>